<protein>
    <submittedName>
        <fullName evidence="2">GNAT family N-acetyltransferase</fullName>
    </submittedName>
</protein>
<dbReference type="SUPFAM" id="SSF55729">
    <property type="entry name" value="Acyl-CoA N-acyltransferases (Nat)"/>
    <property type="match status" value="1"/>
</dbReference>
<comment type="caution">
    <text evidence="2">The sequence shown here is derived from an EMBL/GenBank/DDBJ whole genome shotgun (WGS) entry which is preliminary data.</text>
</comment>
<dbReference type="Proteomes" id="UP000249516">
    <property type="component" value="Unassembled WGS sequence"/>
</dbReference>
<sequence length="167" mass="17860">MRFSSDRLVPRMTFFWPGSTTPDGRPGQIPAIIGAPTDRSSAHPPGPPWTKSTWLVGPGASWATLRHAPNPDRSATGTSAGSLLLRRHADGGVARQLVHAAVDRAARHQGRQVWLKVLSTNVPAIELYSSLGFVELARTPEAFEQRPGADDLRLARSLGVASPGLMG</sequence>
<name>A0A495A9S4_9MICC</name>
<dbReference type="InterPro" id="IPR000182">
    <property type="entry name" value="GNAT_dom"/>
</dbReference>
<gene>
    <name evidence="2" type="ORF">C1C97_004075</name>
</gene>
<dbReference type="EMBL" id="PNJG02000001">
    <property type="protein sequence ID" value="RKQ36799.1"/>
    <property type="molecule type" value="Genomic_DNA"/>
</dbReference>
<dbReference type="Pfam" id="PF00583">
    <property type="entry name" value="Acetyltransf_1"/>
    <property type="match status" value="1"/>
</dbReference>
<accession>A0A495A9S4</accession>
<evidence type="ECO:0000313" key="3">
    <source>
        <dbReference type="Proteomes" id="UP000249516"/>
    </source>
</evidence>
<evidence type="ECO:0000259" key="1">
    <source>
        <dbReference type="Pfam" id="PF00583"/>
    </source>
</evidence>
<dbReference type="InterPro" id="IPR016181">
    <property type="entry name" value="Acyl_CoA_acyltransferase"/>
</dbReference>
<keyword evidence="3" id="KW-1185">Reference proteome</keyword>
<organism evidence="2 3">
    <name type="scientific">Kocuria tytonis</name>
    <dbReference type="NCBI Taxonomy" id="2054280"/>
    <lineage>
        <taxon>Bacteria</taxon>
        <taxon>Bacillati</taxon>
        <taxon>Actinomycetota</taxon>
        <taxon>Actinomycetes</taxon>
        <taxon>Micrococcales</taxon>
        <taxon>Micrococcaceae</taxon>
        <taxon>Kocuria</taxon>
    </lineage>
</organism>
<dbReference type="GO" id="GO:0016747">
    <property type="term" value="F:acyltransferase activity, transferring groups other than amino-acyl groups"/>
    <property type="evidence" value="ECO:0007669"/>
    <property type="project" value="InterPro"/>
</dbReference>
<keyword evidence="2" id="KW-0808">Transferase</keyword>
<dbReference type="Gene3D" id="3.40.630.30">
    <property type="match status" value="1"/>
</dbReference>
<proteinExistence type="predicted"/>
<dbReference type="AlphaFoldDB" id="A0A495A9S4"/>
<evidence type="ECO:0000313" key="2">
    <source>
        <dbReference type="EMBL" id="RKQ36799.1"/>
    </source>
</evidence>
<reference evidence="2 3" key="1">
    <citation type="submission" date="2018-10" db="EMBL/GenBank/DDBJ databases">
        <title>Kocuria tytouropygialis sp. nov., isolated from the uropygial gland of an American barn owl (Tyto furcata).</title>
        <authorList>
            <person name="Braun M.S."/>
            <person name="Wang E."/>
            <person name="Zimmermann S."/>
            <person name="Wagner H."/>
            <person name="Wink M."/>
        </authorList>
    </citation>
    <scope>NUCLEOTIDE SEQUENCE [LARGE SCALE GENOMIC DNA]</scope>
    <source>
        <strain evidence="2 3">442</strain>
    </source>
</reference>
<feature type="domain" description="N-acetyltransferase" evidence="1">
    <location>
        <begin position="81"/>
        <end position="133"/>
    </location>
</feature>